<sequence length="337" mass="37299">MVPNPRIRGVWAVCSYIFTAVCVGCTDRSWFGGCFARTVLGVDRRRDIQEFLTSRRARLSPERAGLVRTGDQRRVAGLRREEVATLAGVSVDYYARLERGQLAGASDSVLDAVARALQLDEAERQHLFDLARVLEPRPASRPRRKPAPPTGPRQAVLSILAGMADLPAYVRTPRMEILAANGLCRALYGGALNEDRLPLNLARYLFLDPHSRGFFTDWESVADDLVGALRIEAGRDPRDRALSDLIGELSTRSDEFVARWARQNVRLHRTTRKRLQNRVVGEIELTGNALELPADDLVLIAYTADPGSPAEDQLRLLASWAAGQETTESSKPSSVTD</sequence>
<dbReference type="OrthoDB" id="3212310at2"/>
<name>A0A516PV49_9ACTN</name>
<dbReference type="InterPro" id="IPR001387">
    <property type="entry name" value="Cro/C1-type_HTH"/>
</dbReference>
<evidence type="ECO:0000259" key="1">
    <source>
        <dbReference type="PROSITE" id="PS50943"/>
    </source>
</evidence>
<dbReference type="PROSITE" id="PS50943">
    <property type="entry name" value="HTH_CROC1"/>
    <property type="match status" value="1"/>
</dbReference>
<feature type="domain" description="HTH cro/C1-type" evidence="1">
    <location>
        <begin position="73"/>
        <end position="124"/>
    </location>
</feature>
<organism evidence="2 3">
    <name type="scientific">Microlunatus elymi</name>
    <dbReference type="NCBI Taxonomy" id="2596828"/>
    <lineage>
        <taxon>Bacteria</taxon>
        <taxon>Bacillati</taxon>
        <taxon>Actinomycetota</taxon>
        <taxon>Actinomycetes</taxon>
        <taxon>Propionibacteriales</taxon>
        <taxon>Propionibacteriaceae</taxon>
        <taxon>Microlunatus</taxon>
    </lineage>
</organism>
<dbReference type="SMART" id="SM00530">
    <property type="entry name" value="HTH_XRE"/>
    <property type="match status" value="1"/>
</dbReference>
<proteinExistence type="predicted"/>
<dbReference type="Pfam" id="PF13560">
    <property type="entry name" value="HTH_31"/>
    <property type="match status" value="1"/>
</dbReference>
<dbReference type="GO" id="GO:0003677">
    <property type="term" value="F:DNA binding"/>
    <property type="evidence" value="ECO:0007669"/>
    <property type="project" value="InterPro"/>
</dbReference>
<dbReference type="PANTHER" id="PTHR35010">
    <property type="entry name" value="BLL4672 PROTEIN-RELATED"/>
    <property type="match status" value="1"/>
</dbReference>
<dbReference type="InterPro" id="IPR041413">
    <property type="entry name" value="MLTR_LBD"/>
</dbReference>
<dbReference type="KEGG" id="mik:FOE78_03005"/>
<dbReference type="Pfam" id="PF17765">
    <property type="entry name" value="MLTR_LBD"/>
    <property type="match status" value="1"/>
</dbReference>
<reference evidence="2 3" key="1">
    <citation type="submission" date="2019-07" db="EMBL/GenBank/DDBJ databases">
        <title>Microlunatus dokdonensis sp. nov. isolated from the rhizospheric soil of the wild plant Elymus tsukushiensis.</title>
        <authorList>
            <person name="Ghim S.-Y."/>
            <person name="Hwang Y.-J."/>
            <person name="Son J.-S."/>
            <person name="Shin J.-H."/>
        </authorList>
    </citation>
    <scope>NUCLEOTIDE SEQUENCE [LARGE SCALE GENOMIC DNA]</scope>
    <source>
        <strain evidence="2 3">KUDC0627</strain>
    </source>
</reference>
<dbReference type="Gene3D" id="1.10.260.40">
    <property type="entry name" value="lambda repressor-like DNA-binding domains"/>
    <property type="match status" value="1"/>
</dbReference>
<protein>
    <submittedName>
        <fullName evidence="2">Helix-turn-helix domain-containing protein</fullName>
    </submittedName>
</protein>
<dbReference type="CDD" id="cd00093">
    <property type="entry name" value="HTH_XRE"/>
    <property type="match status" value="1"/>
</dbReference>
<evidence type="ECO:0000313" key="3">
    <source>
        <dbReference type="Proteomes" id="UP000319263"/>
    </source>
</evidence>
<dbReference type="SUPFAM" id="SSF47413">
    <property type="entry name" value="lambda repressor-like DNA-binding domains"/>
    <property type="match status" value="1"/>
</dbReference>
<evidence type="ECO:0000313" key="2">
    <source>
        <dbReference type="EMBL" id="QDP95020.1"/>
    </source>
</evidence>
<dbReference type="Proteomes" id="UP000319263">
    <property type="component" value="Chromosome"/>
</dbReference>
<gene>
    <name evidence="2" type="ORF">FOE78_03005</name>
</gene>
<dbReference type="AlphaFoldDB" id="A0A516PV49"/>
<dbReference type="InterPro" id="IPR010982">
    <property type="entry name" value="Lambda_DNA-bd_dom_sf"/>
</dbReference>
<dbReference type="PANTHER" id="PTHR35010:SF2">
    <property type="entry name" value="BLL4672 PROTEIN"/>
    <property type="match status" value="1"/>
</dbReference>
<keyword evidence="3" id="KW-1185">Reference proteome</keyword>
<accession>A0A516PV49</accession>
<dbReference type="EMBL" id="CP041692">
    <property type="protein sequence ID" value="QDP95020.1"/>
    <property type="molecule type" value="Genomic_DNA"/>
</dbReference>
<dbReference type="Gene3D" id="3.30.450.180">
    <property type="match status" value="1"/>
</dbReference>